<accession>A0A382M0P8</accession>
<dbReference type="InterPro" id="IPR001387">
    <property type="entry name" value="Cro/C1-type_HTH"/>
</dbReference>
<sequence length="72" mass="8235">MSMKLGNTLKRCRLDHDDTPQQRLAEAVGVSRQTIYAIEKGKIVPSTLLALKIAKFFQKPVEEIFFVMNNRV</sequence>
<dbReference type="CDD" id="cd00093">
    <property type="entry name" value="HTH_XRE"/>
    <property type="match status" value="1"/>
</dbReference>
<keyword evidence="1" id="KW-0238">DNA-binding</keyword>
<dbReference type="SMART" id="SM00530">
    <property type="entry name" value="HTH_XRE"/>
    <property type="match status" value="1"/>
</dbReference>
<proteinExistence type="predicted"/>
<name>A0A382M0P8_9ZZZZ</name>
<dbReference type="Pfam" id="PF01381">
    <property type="entry name" value="HTH_3"/>
    <property type="match status" value="1"/>
</dbReference>
<dbReference type="PANTHER" id="PTHR46558:SF4">
    <property type="entry name" value="DNA-BIDING PHAGE PROTEIN"/>
    <property type="match status" value="1"/>
</dbReference>
<evidence type="ECO:0000313" key="3">
    <source>
        <dbReference type="EMBL" id="SVC42529.1"/>
    </source>
</evidence>
<feature type="domain" description="HTH cro/C1-type" evidence="2">
    <location>
        <begin position="21"/>
        <end position="64"/>
    </location>
</feature>
<organism evidence="3">
    <name type="scientific">marine metagenome</name>
    <dbReference type="NCBI Taxonomy" id="408172"/>
    <lineage>
        <taxon>unclassified sequences</taxon>
        <taxon>metagenomes</taxon>
        <taxon>ecological metagenomes</taxon>
    </lineage>
</organism>
<dbReference type="InterPro" id="IPR010982">
    <property type="entry name" value="Lambda_DNA-bd_dom_sf"/>
</dbReference>
<dbReference type="PANTHER" id="PTHR46558">
    <property type="entry name" value="TRACRIPTIONAL REGULATORY PROTEIN-RELATED-RELATED"/>
    <property type="match status" value="1"/>
</dbReference>
<dbReference type="PROSITE" id="PS50943">
    <property type="entry name" value="HTH_CROC1"/>
    <property type="match status" value="1"/>
</dbReference>
<dbReference type="AlphaFoldDB" id="A0A382M0P8"/>
<evidence type="ECO:0000256" key="1">
    <source>
        <dbReference type="ARBA" id="ARBA00023125"/>
    </source>
</evidence>
<evidence type="ECO:0000259" key="2">
    <source>
        <dbReference type="PROSITE" id="PS50943"/>
    </source>
</evidence>
<dbReference type="Gene3D" id="1.10.260.40">
    <property type="entry name" value="lambda repressor-like DNA-binding domains"/>
    <property type="match status" value="1"/>
</dbReference>
<dbReference type="SUPFAM" id="SSF47413">
    <property type="entry name" value="lambda repressor-like DNA-binding domains"/>
    <property type="match status" value="1"/>
</dbReference>
<gene>
    <name evidence="3" type="ORF">METZ01_LOCUS295383</name>
</gene>
<protein>
    <recommendedName>
        <fullName evidence="2">HTH cro/C1-type domain-containing protein</fullName>
    </recommendedName>
</protein>
<reference evidence="3" key="1">
    <citation type="submission" date="2018-05" db="EMBL/GenBank/DDBJ databases">
        <authorList>
            <person name="Lanie J.A."/>
            <person name="Ng W.-L."/>
            <person name="Kazmierczak K.M."/>
            <person name="Andrzejewski T.M."/>
            <person name="Davidsen T.M."/>
            <person name="Wayne K.J."/>
            <person name="Tettelin H."/>
            <person name="Glass J.I."/>
            <person name="Rusch D."/>
            <person name="Podicherti R."/>
            <person name="Tsui H.-C.T."/>
            <person name="Winkler M.E."/>
        </authorList>
    </citation>
    <scope>NUCLEOTIDE SEQUENCE</scope>
</reference>
<dbReference type="EMBL" id="UINC01090517">
    <property type="protein sequence ID" value="SVC42529.1"/>
    <property type="molecule type" value="Genomic_DNA"/>
</dbReference>
<dbReference type="GO" id="GO:0003677">
    <property type="term" value="F:DNA binding"/>
    <property type="evidence" value="ECO:0007669"/>
    <property type="project" value="UniProtKB-KW"/>
</dbReference>